<dbReference type="SUPFAM" id="SSF55957">
    <property type="entry name" value="Phosphoglucomutase, C-terminal domain"/>
    <property type="match status" value="1"/>
</dbReference>
<sequence length="439" mass="46936">MSLRYFGTDGIRGVALRSPLTLEEVTRWGAAWAQVARTAGVRRLVVGWDPRASSGPMSEAFILGVGLGLKVLVLGMAPTPAVAWNVARMSAGGEKTWGLMISASHNPPEDNGLKGFNELGEKLEEDQERAIEAAFAELAEPTTISVPPARLELPPYLDHLEGITLPPGFRLVIDCAHGATAEAALELFRGGDIHWLGIPADGPNINVGVGSTHLEALAATVTARSADLGIAFDGDGDRCLMVDGAGRVVDGDQMVWLLAQDRLACGDAPPGVVGTLMTNGGLAQALHHAGIPFVRTAVGDKFLLREMAKRGWDLAAEASGHLIQKRVGPSGDGLAAGLSILRALLHRTPEHRWDWTFRPWPQRLVNLVARDRKAVEACHELGAATAAIDARWGDGVRQVIRWSGTEPKLRLMVEAQEAAWVDQALLELEAAARRDLTLA</sequence>
<keyword evidence="5 7" id="KW-0460">Magnesium</keyword>
<organism evidence="12 13">
    <name type="scientific">Candidatus Geothrix odensensis</name>
    <dbReference type="NCBI Taxonomy" id="2954440"/>
    <lineage>
        <taxon>Bacteria</taxon>
        <taxon>Pseudomonadati</taxon>
        <taxon>Acidobacteriota</taxon>
        <taxon>Holophagae</taxon>
        <taxon>Holophagales</taxon>
        <taxon>Holophagaceae</taxon>
        <taxon>Geothrix</taxon>
    </lineage>
</organism>
<feature type="domain" description="Alpha-D-phosphohexomutase alpha/beta/alpha" evidence="11">
    <location>
        <begin position="250"/>
        <end position="347"/>
    </location>
</feature>
<evidence type="ECO:0000259" key="10">
    <source>
        <dbReference type="Pfam" id="PF02879"/>
    </source>
</evidence>
<dbReference type="InterPro" id="IPR005846">
    <property type="entry name" value="A-D-PHexomutase_a/b/a-III"/>
</dbReference>
<evidence type="ECO:0000256" key="5">
    <source>
        <dbReference type="ARBA" id="ARBA00022842"/>
    </source>
</evidence>
<dbReference type="Pfam" id="PF00408">
    <property type="entry name" value="PGM_PMM_IV"/>
    <property type="match status" value="1"/>
</dbReference>
<evidence type="ECO:0000256" key="4">
    <source>
        <dbReference type="ARBA" id="ARBA00022723"/>
    </source>
</evidence>
<dbReference type="InterPro" id="IPR005845">
    <property type="entry name" value="A-D-PHexomutase_a/b/a-II"/>
</dbReference>
<gene>
    <name evidence="12" type="primary">glmM</name>
    <name evidence="12" type="ORF">IPN91_02555</name>
</gene>
<dbReference type="EMBL" id="JADKCH010000001">
    <property type="protein sequence ID" value="MBK8571523.1"/>
    <property type="molecule type" value="Genomic_DNA"/>
</dbReference>
<dbReference type="PANTHER" id="PTHR42946">
    <property type="entry name" value="PHOSPHOHEXOSE MUTASE"/>
    <property type="match status" value="1"/>
</dbReference>
<accession>A0A936F0D1</accession>
<dbReference type="InterPro" id="IPR005843">
    <property type="entry name" value="A-D-PHexomutase_C"/>
</dbReference>
<evidence type="ECO:0000256" key="6">
    <source>
        <dbReference type="ARBA" id="ARBA00023235"/>
    </source>
</evidence>
<dbReference type="PRINTS" id="PR00509">
    <property type="entry name" value="PGMPMM"/>
</dbReference>
<dbReference type="GO" id="GO:0000287">
    <property type="term" value="F:magnesium ion binding"/>
    <property type="evidence" value="ECO:0007669"/>
    <property type="project" value="InterPro"/>
</dbReference>
<dbReference type="GO" id="GO:0005829">
    <property type="term" value="C:cytosol"/>
    <property type="evidence" value="ECO:0007669"/>
    <property type="project" value="TreeGrafter"/>
</dbReference>
<dbReference type="AlphaFoldDB" id="A0A936F0D1"/>
<proteinExistence type="inferred from homology"/>
<evidence type="ECO:0000259" key="9">
    <source>
        <dbReference type="Pfam" id="PF02878"/>
    </source>
</evidence>
<dbReference type="Pfam" id="PF02880">
    <property type="entry name" value="PGM_PMM_III"/>
    <property type="match status" value="1"/>
</dbReference>
<feature type="domain" description="Alpha-D-phosphohexomutase alpha/beta/alpha" evidence="10">
    <location>
        <begin position="166"/>
        <end position="246"/>
    </location>
</feature>
<dbReference type="InterPro" id="IPR050060">
    <property type="entry name" value="Phosphoglucosamine_mutase"/>
</dbReference>
<dbReference type="EC" id="5.4.2.10" evidence="12"/>
<dbReference type="GO" id="GO:0009252">
    <property type="term" value="P:peptidoglycan biosynthetic process"/>
    <property type="evidence" value="ECO:0007669"/>
    <property type="project" value="TreeGrafter"/>
</dbReference>
<dbReference type="GO" id="GO:0004615">
    <property type="term" value="F:phosphomannomutase activity"/>
    <property type="evidence" value="ECO:0007669"/>
    <property type="project" value="TreeGrafter"/>
</dbReference>
<protein>
    <submittedName>
        <fullName evidence="12">Phosphoglucosamine mutase</fullName>
        <ecNumber evidence="12">5.4.2.10</ecNumber>
    </submittedName>
</protein>
<dbReference type="Gene3D" id="3.40.120.10">
    <property type="entry name" value="Alpha-D-Glucose-1,6-Bisphosphate, subunit A, domain 3"/>
    <property type="match status" value="3"/>
</dbReference>
<feature type="domain" description="Alpha-D-phosphohexomutase C-terminal" evidence="8">
    <location>
        <begin position="364"/>
        <end position="423"/>
    </location>
</feature>
<dbReference type="PANTHER" id="PTHR42946:SF1">
    <property type="entry name" value="PHOSPHOGLUCOMUTASE (ALPHA-D-GLUCOSE-1,6-BISPHOSPHATE-DEPENDENT)"/>
    <property type="match status" value="1"/>
</dbReference>
<dbReference type="Gene3D" id="3.30.310.50">
    <property type="entry name" value="Alpha-D-phosphohexomutase, C-terminal domain"/>
    <property type="match status" value="1"/>
</dbReference>
<dbReference type="InterPro" id="IPR016055">
    <property type="entry name" value="A-D-PHexomutase_a/b/a-I/II/III"/>
</dbReference>
<evidence type="ECO:0000256" key="2">
    <source>
        <dbReference type="ARBA" id="ARBA00010231"/>
    </source>
</evidence>
<comment type="cofactor">
    <cofactor evidence="1">
        <name>Mg(2+)</name>
        <dbReference type="ChEBI" id="CHEBI:18420"/>
    </cofactor>
</comment>
<evidence type="ECO:0000313" key="12">
    <source>
        <dbReference type="EMBL" id="MBK8571523.1"/>
    </source>
</evidence>
<reference evidence="12 13" key="1">
    <citation type="submission" date="2020-10" db="EMBL/GenBank/DDBJ databases">
        <title>Connecting structure to function with the recovery of over 1000 high-quality activated sludge metagenome-assembled genomes encoding full-length rRNA genes using long-read sequencing.</title>
        <authorList>
            <person name="Singleton C.M."/>
            <person name="Petriglieri F."/>
            <person name="Kristensen J.M."/>
            <person name="Kirkegaard R.H."/>
            <person name="Michaelsen T.Y."/>
            <person name="Andersen M.H."/>
            <person name="Karst S.M."/>
            <person name="Dueholm M.S."/>
            <person name="Nielsen P.H."/>
            <person name="Albertsen M."/>
        </authorList>
    </citation>
    <scope>NUCLEOTIDE SEQUENCE [LARGE SCALE GENOMIC DNA]</scope>
    <source>
        <strain evidence="12">OdNE_18-Q3-R46-58_MAXAC.008</strain>
    </source>
</reference>
<dbReference type="Pfam" id="PF02878">
    <property type="entry name" value="PGM_PMM_I"/>
    <property type="match status" value="1"/>
</dbReference>
<dbReference type="InterPro" id="IPR005841">
    <property type="entry name" value="Alpha-D-phosphohexomutase_SF"/>
</dbReference>
<evidence type="ECO:0000259" key="11">
    <source>
        <dbReference type="Pfam" id="PF02880"/>
    </source>
</evidence>
<evidence type="ECO:0000313" key="13">
    <source>
        <dbReference type="Proteomes" id="UP000709959"/>
    </source>
</evidence>
<evidence type="ECO:0000256" key="1">
    <source>
        <dbReference type="ARBA" id="ARBA00001946"/>
    </source>
</evidence>
<keyword evidence="3" id="KW-0597">Phosphoprotein</keyword>
<dbReference type="Proteomes" id="UP000709959">
    <property type="component" value="Unassembled WGS sequence"/>
</dbReference>
<dbReference type="PROSITE" id="PS00710">
    <property type="entry name" value="PGM_PMM"/>
    <property type="match status" value="1"/>
</dbReference>
<name>A0A936F0D1_9BACT</name>
<keyword evidence="6 12" id="KW-0413">Isomerase</keyword>
<feature type="domain" description="Alpha-D-phosphohexomutase alpha/beta/alpha" evidence="9">
    <location>
        <begin position="4"/>
        <end position="139"/>
    </location>
</feature>
<comment type="similarity">
    <text evidence="2 7">Belongs to the phosphohexose mutase family.</text>
</comment>
<comment type="caution">
    <text evidence="12">The sequence shown here is derived from an EMBL/GenBank/DDBJ whole genome shotgun (WGS) entry which is preliminary data.</text>
</comment>
<dbReference type="InterPro" id="IPR036900">
    <property type="entry name" value="A-D-PHexomutase_C_sf"/>
</dbReference>
<keyword evidence="4 7" id="KW-0479">Metal-binding</keyword>
<dbReference type="SUPFAM" id="SSF53738">
    <property type="entry name" value="Phosphoglucomutase, first 3 domains"/>
    <property type="match status" value="3"/>
</dbReference>
<evidence type="ECO:0000259" key="8">
    <source>
        <dbReference type="Pfam" id="PF00408"/>
    </source>
</evidence>
<evidence type="ECO:0000256" key="7">
    <source>
        <dbReference type="RuleBase" id="RU004326"/>
    </source>
</evidence>
<dbReference type="GO" id="GO:0006048">
    <property type="term" value="P:UDP-N-acetylglucosamine biosynthetic process"/>
    <property type="evidence" value="ECO:0007669"/>
    <property type="project" value="TreeGrafter"/>
</dbReference>
<dbReference type="GO" id="GO:0005975">
    <property type="term" value="P:carbohydrate metabolic process"/>
    <property type="evidence" value="ECO:0007669"/>
    <property type="project" value="InterPro"/>
</dbReference>
<evidence type="ECO:0000256" key="3">
    <source>
        <dbReference type="ARBA" id="ARBA00022553"/>
    </source>
</evidence>
<dbReference type="InterPro" id="IPR005844">
    <property type="entry name" value="A-D-PHexomutase_a/b/a-I"/>
</dbReference>
<dbReference type="GO" id="GO:0008966">
    <property type="term" value="F:phosphoglucosamine mutase activity"/>
    <property type="evidence" value="ECO:0007669"/>
    <property type="project" value="UniProtKB-EC"/>
</dbReference>
<dbReference type="Pfam" id="PF02879">
    <property type="entry name" value="PGM_PMM_II"/>
    <property type="match status" value="1"/>
</dbReference>
<dbReference type="InterPro" id="IPR016066">
    <property type="entry name" value="A-D-PHexomutase_CS"/>
</dbReference>